<dbReference type="InterPro" id="IPR050243">
    <property type="entry name" value="PHP_phosphatase"/>
</dbReference>
<protein>
    <recommendedName>
        <fullName evidence="3">Polymerase/histidinol phosphatase N-terminal domain-containing protein</fullName>
    </recommendedName>
</protein>
<dbReference type="RefSeq" id="WP_034716958.1">
    <property type="nucleotide sequence ID" value="NZ_AWQS01000093.1"/>
</dbReference>
<dbReference type="PANTHER" id="PTHR36928">
    <property type="entry name" value="PHOSPHATASE YCDX-RELATED"/>
    <property type="match status" value="1"/>
</dbReference>
<dbReference type="SUPFAM" id="SSF89550">
    <property type="entry name" value="PHP domain-like"/>
    <property type="match status" value="1"/>
</dbReference>
<evidence type="ECO:0000313" key="2">
    <source>
        <dbReference type="Proteomes" id="UP000019494"/>
    </source>
</evidence>
<evidence type="ECO:0000313" key="1">
    <source>
        <dbReference type="EMBL" id="EWT05697.1"/>
    </source>
</evidence>
<dbReference type="GO" id="GO:0008270">
    <property type="term" value="F:zinc ion binding"/>
    <property type="evidence" value="ECO:0007669"/>
    <property type="project" value="TreeGrafter"/>
</dbReference>
<reference evidence="2" key="1">
    <citation type="submission" date="2013-08" db="EMBL/GenBank/DDBJ databases">
        <title>Intrasporangium oryzae NRRL B-24470.</title>
        <authorList>
            <person name="Liu H."/>
            <person name="Wang G."/>
        </authorList>
    </citation>
    <scope>NUCLEOTIDE SEQUENCE [LARGE SCALE GENOMIC DNA]</scope>
    <source>
        <strain evidence="2">Q5-1</strain>
    </source>
</reference>
<dbReference type="GO" id="GO:0005829">
    <property type="term" value="C:cytosol"/>
    <property type="evidence" value="ECO:0007669"/>
    <property type="project" value="TreeGrafter"/>
</dbReference>
<dbReference type="PATRIC" id="fig|584657.3.peg.2394"/>
<proteinExistence type="predicted"/>
<evidence type="ECO:0008006" key="3">
    <source>
        <dbReference type="Google" id="ProtNLM"/>
    </source>
</evidence>
<gene>
    <name evidence="1" type="ORF">N864_02880</name>
</gene>
<accession>W9GKQ1</accession>
<name>W9GKQ1_9MICO</name>
<dbReference type="Proteomes" id="UP000019494">
    <property type="component" value="Unassembled WGS sequence"/>
</dbReference>
<dbReference type="NCBIfam" id="NF005928">
    <property type="entry name" value="PRK07945.1"/>
    <property type="match status" value="1"/>
</dbReference>
<dbReference type="PANTHER" id="PTHR36928:SF1">
    <property type="entry name" value="PHOSPHATASE YCDX-RELATED"/>
    <property type="match status" value="1"/>
</dbReference>
<dbReference type="EMBL" id="AWQS01000093">
    <property type="protein sequence ID" value="EWT05697.1"/>
    <property type="molecule type" value="Genomic_DNA"/>
</dbReference>
<dbReference type="OrthoDB" id="9808747at2"/>
<dbReference type="AlphaFoldDB" id="W9GKQ1"/>
<dbReference type="GO" id="GO:0042578">
    <property type="term" value="F:phosphoric ester hydrolase activity"/>
    <property type="evidence" value="ECO:0007669"/>
    <property type="project" value="TreeGrafter"/>
</dbReference>
<dbReference type="Gene3D" id="3.20.20.140">
    <property type="entry name" value="Metal-dependent hydrolases"/>
    <property type="match status" value="1"/>
</dbReference>
<organism evidence="1 2">
    <name type="scientific">Intrasporangium chromatireducens Q5-1</name>
    <dbReference type="NCBI Taxonomy" id="584657"/>
    <lineage>
        <taxon>Bacteria</taxon>
        <taxon>Bacillati</taxon>
        <taxon>Actinomycetota</taxon>
        <taxon>Actinomycetes</taxon>
        <taxon>Micrococcales</taxon>
        <taxon>Intrasporangiaceae</taxon>
        <taxon>Intrasporangium</taxon>
    </lineage>
</organism>
<comment type="caution">
    <text evidence="1">The sequence shown here is derived from an EMBL/GenBank/DDBJ whole genome shotgun (WGS) entry which is preliminary data.</text>
</comment>
<keyword evidence="2" id="KW-1185">Reference proteome</keyword>
<feature type="non-terminal residue" evidence="1">
    <location>
        <position position="1"/>
    </location>
</feature>
<dbReference type="InterPro" id="IPR016195">
    <property type="entry name" value="Pol/histidinol_Pase-like"/>
</dbReference>
<sequence>FQVLKGIEVDIHLDGTLDQDDDMLERLDVVTASIHSKLRQPSFELTPRMVAAVSNPRTNVLAHCTGRIVVGRGRPQSDFDTEKVFRACLANDVAVEINSRPERCDPPDDLIELARDLGCLFTIDSDAHAPGQLDFKYLGCERAERLGIPAERIVTTWPVEDVLAWARGAK</sequence>